<dbReference type="Proteomes" id="UP000799429">
    <property type="component" value="Unassembled WGS sequence"/>
</dbReference>
<feature type="transmembrane region" description="Helical" evidence="7">
    <location>
        <begin position="92"/>
        <end position="116"/>
    </location>
</feature>
<evidence type="ECO:0000256" key="3">
    <source>
        <dbReference type="ARBA" id="ARBA00022989"/>
    </source>
</evidence>
<evidence type="ECO:0000256" key="4">
    <source>
        <dbReference type="ARBA" id="ARBA00023136"/>
    </source>
</evidence>
<evidence type="ECO:0000256" key="2">
    <source>
        <dbReference type="ARBA" id="ARBA00022692"/>
    </source>
</evidence>
<dbReference type="GO" id="GO:0016020">
    <property type="term" value="C:membrane"/>
    <property type="evidence" value="ECO:0007669"/>
    <property type="project" value="UniProtKB-SubCell"/>
</dbReference>
<dbReference type="InterPro" id="IPR049326">
    <property type="entry name" value="Rhodopsin_dom_fungi"/>
</dbReference>
<comment type="caution">
    <text evidence="9">The sequence shown here is derived from an EMBL/GenBank/DDBJ whole genome shotgun (WGS) entry which is preliminary data.</text>
</comment>
<keyword evidence="2 7" id="KW-0812">Transmembrane</keyword>
<keyword evidence="3 7" id="KW-1133">Transmembrane helix</keyword>
<dbReference type="PANTHER" id="PTHR33048">
    <property type="entry name" value="PTH11-LIKE INTEGRAL MEMBRANE PROTEIN (AFU_ORTHOLOGUE AFUA_5G11245)"/>
    <property type="match status" value="1"/>
</dbReference>
<feature type="compositionally biased region" description="Basic and acidic residues" evidence="6">
    <location>
        <begin position="334"/>
        <end position="350"/>
    </location>
</feature>
<proteinExistence type="inferred from homology"/>
<feature type="transmembrane region" description="Helical" evidence="7">
    <location>
        <begin position="47"/>
        <end position="72"/>
    </location>
</feature>
<dbReference type="OrthoDB" id="5273647at2759"/>
<dbReference type="PANTHER" id="PTHR33048:SF123">
    <property type="entry name" value="INTEGRAL MEMBRANE PROTEIN"/>
    <property type="match status" value="1"/>
</dbReference>
<keyword evidence="4 7" id="KW-0472">Membrane</keyword>
<evidence type="ECO:0000313" key="9">
    <source>
        <dbReference type="EMBL" id="KAF2837483.1"/>
    </source>
</evidence>
<feature type="transmembrane region" description="Helical" evidence="7">
    <location>
        <begin position="211"/>
        <end position="231"/>
    </location>
</feature>
<dbReference type="AlphaFoldDB" id="A0A9P4S9F0"/>
<feature type="domain" description="Rhodopsin" evidence="8">
    <location>
        <begin position="31"/>
        <end position="283"/>
    </location>
</feature>
<dbReference type="Pfam" id="PF20684">
    <property type="entry name" value="Fung_rhodopsin"/>
    <property type="match status" value="1"/>
</dbReference>
<evidence type="ECO:0000256" key="6">
    <source>
        <dbReference type="SAM" id="MobiDB-lite"/>
    </source>
</evidence>
<evidence type="ECO:0000313" key="10">
    <source>
        <dbReference type="Proteomes" id="UP000799429"/>
    </source>
</evidence>
<reference evidence="9" key="1">
    <citation type="journal article" date="2020" name="Stud. Mycol.">
        <title>101 Dothideomycetes genomes: a test case for predicting lifestyles and emergence of pathogens.</title>
        <authorList>
            <person name="Haridas S."/>
            <person name="Albert R."/>
            <person name="Binder M."/>
            <person name="Bloem J."/>
            <person name="Labutti K."/>
            <person name="Salamov A."/>
            <person name="Andreopoulos B."/>
            <person name="Baker S."/>
            <person name="Barry K."/>
            <person name="Bills G."/>
            <person name="Bluhm B."/>
            <person name="Cannon C."/>
            <person name="Castanera R."/>
            <person name="Culley D."/>
            <person name="Daum C."/>
            <person name="Ezra D."/>
            <person name="Gonzalez J."/>
            <person name="Henrissat B."/>
            <person name="Kuo A."/>
            <person name="Liang C."/>
            <person name="Lipzen A."/>
            <person name="Lutzoni F."/>
            <person name="Magnuson J."/>
            <person name="Mondo S."/>
            <person name="Nolan M."/>
            <person name="Ohm R."/>
            <person name="Pangilinan J."/>
            <person name="Park H.-J."/>
            <person name="Ramirez L."/>
            <person name="Alfaro M."/>
            <person name="Sun H."/>
            <person name="Tritt A."/>
            <person name="Yoshinaga Y."/>
            <person name="Zwiers L.-H."/>
            <person name="Turgeon B."/>
            <person name="Goodwin S."/>
            <person name="Spatafora J."/>
            <person name="Crous P."/>
            <person name="Grigoriev I."/>
        </authorList>
    </citation>
    <scope>NUCLEOTIDE SEQUENCE</scope>
    <source>
        <strain evidence="9">CBS 101060</strain>
    </source>
</reference>
<feature type="compositionally biased region" description="Basic and acidic residues" evidence="6">
    <location>
        <begin position="357"/>
        <end position="372"/>
    </location>
</feature>
<keyword evidence="10" id="KW-1185">Reference proteome</keyword>
<evidence type="ECO:0000259" key="8">
    <source>
        <dbReference type="Pfam" id="PF20684"/>
    </source>
</evidence>
<comment type="similarity">
    <text evidence="5">Belongs to the SAT4 family.</text>
</comment>
<evidence type="ECO:0000256" key="7">
    <source>
        <dbReference type="SAM" id="Phobius"/>
    </source>
</evidence>
<evidence type="ECO:0000256" key="5">
    <source>
        <dbReference type="ARBA" id="ARBA00038359"/>
    </source>
</evidence>
<accession>A0A9P4S9F0</accession>
<comment type="subcellular location">
    <subcellularLocation>
        <location evidence="1">Membrane</location>
        <topology evidence="1">Multi-pass membrane protein</topology>
    </subcellularLocation>
</comment>
<protein>
    <recommendedName>
        <fullName evidence="8">Rhodopsin domain-containing protein</fullName>
    </recommendedName>
</protein>
<dbReference type="EMBL" id="MU006099">
    <property type="protein sequence ID" value="KAF2837483.1"/>
    <property type="molecule type" value="Genomic_DNA"/>
</dbReference>
<feature type="compositionally biased region" description="Basic residues" evidence="6">
    <location>
        <begin position="303"/>
        <end position="312"/>
    </location>
</feature>
<feature type="transmembrane region" description="Helical" evidence="7">
    <location>
        <begin position="13"/>
        <end position="35"/>
    </location>
</feature>
<evidence type="ECO:0000256" key="1">
    <source>
        <dbReference type="ARBA" id="ARBA00004141"/>
    </source>
</evidence>
<gene>
    <name evidence="9" type="ORF">M501DRAFT_167951</name>
</gene>
<sequence length="372" mass="41750">MSSGGSGENKGSLIHRSSIILYVLAALFVLLRLYTRHFIVSKFGLDDLMIFVAIIIAAFQTALILILIQHGWGKHVSDLSVPDVNDTLFYRWMFMLAYFFTLWAVKMSILALYWRVASRMRTPLGTGIYCRVTIALTVVMTAHAISSILVEIFQCAPIMAAWDIEKELHCCIDVATFHTIQASTNAVTDIILLIFPIRIVYELQIPPKQKAALFFVFAVGIIPVVAGLVRLGEIVRSNPKHNEPWERQDINWKWAMVPLRSQVEVCLGIVTASLPSLNPLFKKLVSGLTGRGRSARSPYNSVRMRRQARPQRAHGLGHVGTETYAKSNATASIDRAESRERILETERRQSSEMSDLGIHKTRSEGESLRDIA</sequence>
<feature type="transmembrane region" description="Helical" evidence="7">
    <location>
        <begin position="128"/>
        <end position="150"/>
    </location>
</feature>
<dbReference type="InterPro" id="IPR052337">
    <property type="entry name" value="SAT4-like"/>
</dbReference>
<feature type="region of interest" description="Disordered" evidence="6">
    <location>
        <begin position="291"/>
        <end position="372"/>
    </location>
</feature>
<name>A0A9P4S9F0_9PEZI</name>
<organism evidence="9 10">
    <name type="scientific">Patellaria atrata CBS 101060</name>
    <dbReference type="NCBI Taxonomy" id="1346257"/>
    <lineage>
        <taxon>Eukaryota</taxon>
        <taxon>Fungi</taxon>
        <taxon>Dikarya</taxon>
        <taxon>Ascomycota</taxon>
        <taxon>Pezizomycotina</taxon>
        <taxon>Dothideomycetes</taxon>
        <taxon>Dothideomycetes incertae sedis</taxon>
        <taxon>Patellariales</taxon>
        <taxon>Patellariaceae</taxon>
        <taxon>Patellaria</taxon>
    </lineage>
</organism>